<dbReference type="Proteomes" id="UP000799753">
    <property type="component" value="Unassembled WGS sequence"/>
</dbReference>
<evidence type="ECO:0000256" key="1">
    <source>
        <dbReference type="SAM" id="MobiDB-lite"/>
    </source>
</evidence>
<proteinExistence type="predicted"/>
<organism evidence="2 3">
    <name type="scientific">Massarina eburnea CBS 473.64</name>
    <dbReference type="NCBI Taxonomy" id="1395130"/>
    <lineage>
        <taxon>Eukaryota</taxon>
        <taxon>Fungi</taxon>
        <taxon>Dikarya</taxon>
        <taxon>Ascomycota</taxon>
        <taxon>Pezizomycotina</taxon>
        <taxon>Dothideomycetes</taxon>
        <taxon>Pleosporomycetidae</taxon>
        <taxon>Pleosporales</taxon>
        <taxon>Massarineae</taxon>
        <taxon>Massarinaceae</taxon>
        <taxon>Massarina</taxon>
    </lineage>
</organism>
<feature type="compositionally biased region" description="Basic and acidic residues" evidence="1">
    <location>
        <begin position="65"/>
        <end position="77"/>
    </location>
</feature>
<name>A0A6A6RV44_9PLEO</name>
<reference evidence="2" key="1">
    <citation type="journal article" date="2020" name="Stud. Mycol.">
        <title>101 Dothideomycetes genomes: a test case for predicting lifestyles and emergence of pathogens.</title>
        <authorList>
            <person name="Haridas S."/>
            <person name="Albert R."/>
            <person name="Binder M."/>
            <person name="Bloem J."/>
            <person name="Labutti K."/>
            <person name="Salamov A."/>
            <person name="Andreopoulos B."/>
            <person name="Baker S."/>
            <person name="Barry K."/>
            <person name="Bills G."/>
            <person name="Bluhm B."/>
            <person name="Cannon C."/>
            <person name="Castanera R."/>
            <person name="Culley D."/>
            <person name="Daum C."/>
            <person name="Ezra D."/>
            <person name="Gonzalez J."/>
            <person name="Henrissat B."/>
            <person name="Kuo A."/>
            <person name="Liang C."/>
            <person name="Lipzen A."/>
            <person name="Lutzoni F."/>
            <person name="Magnuson J."/>
            <person name="Mondo S."/>
            <person name="Nolan M."/>
            <person name="Ohm R."/>
            <person name="Pangilinan J."/>
            <person name="Park H.-J."/>
            <person name="Ramirez L."/>
            <person name="Alfaro M."/>
            <person name="Sun H."/>
            <person name="Tritt A."/>
            <person name="Yoshinaga Y."/>
            <person name="Zwiers L.-H."/>
            <person name="Turgeon B."/>
            <person name="Goodwin S."/>
            <person name="Spatafora J."/>
            <person name="Crous P."/>
            <person name="Grigoriev I."/>
        </authorList>
    </citation>
    <scope>NUCLEOTIDE SEQUENCE</scope>
    <source>
        <strain evidence="2">CBS 473.64</strain>
    </source>
</reference>
<sequence>MARIIKSVVANIRAASSAYYTEAKRPRLLDIEDAIRAMPAKKPSSSSSPSSQMGAKAPAKTTTLQKEDQKSPILAKIDEAYSEHQRLNAFS</sequence>
<keyword evidence="3" id="KW-1185">Reference proteome</keyword>
<evidence type="ECO:0000313" key="3">
    <source>
        <dbReference type="Proteomes" id="UP000799753"/>
    </source>
</evidence>
<gene>
    <name evidence="2" type="ORF">P280DRAFT_520275</name>
</gene>
<protein>
    <submittedName>
        <fullName evidence="2">Uncharacterized protein</fullName>
    </submittedName>
</protein>
<dbReference type="AlphaFoldDB" id="A0A6A6RV44"/>
<feature type="region of interest" description="Disordered" evidence="1">
    <location>
        <begin position="39"/>
        <end position="77"/>
    </location>
</feature>
<dbReference type="EMBL" id="MU006790">
    <property type="protein sequence ID" value="KAF2638253.1"/>
    <property type="molecule type" value="Genomic_DNA"/>
</dbReference>
<accession>A0A6A6RV44</accession>
<evidence type="ECO:0000313" key="2">
    <source>
        <dbReference type="EMBL" id="KAF2638253.1"/>
    </source>
</evidence>